<dbReference type="EMBL" id="CAJNBK010000003">
    <property type="protein sequence ID" value="CAE6719075.1"/>
    <property type="molecule type" value="Genomic_DNA"/>
</dbReference>
<feature type="domain" description="Glycosyl transferase family 1" evidence="2">
    <location>
        <begin position="214"/>
        <end position="365"/>
    </location>
</feature>
<keyword evidence="1 3" id="KW-0808">Transferase</keyword>
<dbReference type="GO" id="GO:0102710">
    <property type="term" value="F:D-inositol-3-phosphate glycosyltransferase activity"/>
    <property type="evidence" value="ECO:0007669"/>
    <property type="project" value="UniProtKB-EC"/>
</dbReference>
<accession>A0ABM8QWG6</accession>
<dbReference type="SUPFAM" id="SSF53756">
    <property type="entry name" value="UDP-Glycosyltransferase/glycogen phosphorylase"/>
    <property type="match status" value="1"/>
</dbReference>
<keyword evidence="4" id="KW-1185">Reference proteome</keyword>
<dbReference type="InterPro" id="IPR001296">
    <property type="entry name" value="Glyco_trans_1"/>
</dbReference>
<organism evidence="3 4">
    <name type="scientific">Paraburkholderia haematera</name>
    <dbReference type="NCBI Taxonomy" id="2793077"/>
    <lineage>
        <taxon>Bacteria</taxon>
        <taxon>Pseudomonadati</taxon>
        <taxon>Pseudomonadota</taxon>
        <taxon>Betaproteobacteria</taxon>
        <taxon>Burkholderiales</taxon>
        <taxon>Burkholderiaceae</taxon>
        <taxon>Paraburkholderia</taxon>
    </lineage>
</organism>
<keyword evidence="3" id="KW-0328">Glycosyltransferase</keyword>
<gene>
    <name evidence="3" type="primary">mshA_10</name>
    <name evidence="3" type="ORF">R69888_01508</name>
</gene>
<name>A0ABM8QWG6_9BURK</name>
<dbReference type="CDD" id="cd03809">
    <property type="entry name" value="GT4_MtfB-like"/>
    <property type="match status" value="1"/>
</dbReference>
<dbReference type="Proteomes" id="UP000672526">
    <property type="component" value="Unassembled WGS sequence"/>
</dbReference>
<dbReference type="Pfam" id="PF00534">
    <property type="entry name" value="Glycos_transf_1"/>
    <property type="match status" value="1"/>
</dbReference>
<proteinExistence type="predicted"/>
<evidence type="ECO:0000313" key="4">
    <source>
        <dbReference type="Proteomes" id="UP000672526"/>
    </source>
</evidence>
<dbReference type="PANTHER" id="PTHR46401:SF2">
    <property type="entry name" value="GLYCOSYLTRANSFERASE WBBK-RELATED"/>
    <property type="match status" value="1"/>
</dbReference>
<reference evidence="3 4" key="1">
    <citation type="submission" date="2021-02" db="EMBL/GenBank/DDBJ databases">
        <authorList>
            <person name="Vanwijnsberghe S."/>
        </authorList>
    </citation>
    <scope>NUCLEOTIDE SEQUENCE [LARGE SCALE GENOMIC DNA]</scope>
    <source>
        <strain evidence="3 4">LMG 31837</strain>
    </source>
</reference>
<dbReference type="EC" id="2.4.1.250" evidence="3"/>
<evidence type="ECO:0000313" key="3">
    <source>
        <dbReference type="EMBL" id="CAE6719075.1"/>
    </source>
</evidence>
<sequence length="389" mass="43384">MAAVDNSNALFFGGSALKLILAVDSIVPPLTGIGRYTWELAAHYQTSLEALDSMRFFLAGRWVGNPADLLKLHTSEGHAPKRKRRFLRPPQSWYRWRTRREMRGHVFHSPNYFLPDSVESGVVTVHDLSVFKYPETHPIARIKHFEQGFASTLARAAHLITDSEAIRREVIDYFGWSPERITAIGLGVRQEFHPRETSEVAVSLRELGLASGGYALCVSTLEPRKRIDRLLAAYLDLAPTLRARYPLVLVGSSGWLSEALQEQIKRGEQDGWLRYLGFVDETLLPLVYAGARAFLFPSIYEGFGLPVLEAMASGVPALTSNSSSLPEVAGGAAWLVEPDDHCALRDGIEHVLCDEGWREIAIQRGLQVANVASWEQCAKNTLDVCRRFA</sequence>
<evidence type="ECO:0000259" key="2">
    <source>
        <dbReference type="Pfam" id="PF00534"/>
    </source>
</evidence>
<comment type="caution">
    <text evidence="3">The sequence shown here is derived from an EMBL/GenBank/DDBJ whole genome shotgun (WGS) entry which is preliminary data.</text>
</comment>
<protein>
    <submittedName>
        <fullName evidence="3">D-inositol-3-phosphate glycosyltransferase</fullName>
        <ecNumber evidence="3">2.4.1.250</ecNumber>
    </submittedName>
</protein>
<dbReference type="Gene3D" id="3.40.50.2000">
    <property type="entry name" value="Glycogen Phosphorylase B"/>
    <property type="match status" value="2"/>
</dbReference>
<evidence type="ECO:0000256" key="1">
    <source>
        <dbReference type="ARBA" id="ARBA00022679"/>
    </source>
</evidence>
<dbReference type="PANTHER" id="PTHR46401">
    <property type="entry name" value="GLYCOSYLTRANSFERASE WBBK-RELATED"/>
    <property type="match status" value="1"/>
</dbReference>